<sequence>MLDRRPLASLLVLLALGGCSPKRIPGTEIRDTADTREIVAVIDTYRKAVEAKDARAVMALVSPLYYDDAGTADPGDDMDYAQLERALPQDFDKLASVRLEIGVKQVTVEGDKATAEVFYDGKFRIVTPRGEVAKAEADVQRMRFHHEKSGWKFVSGL</sequence>
<dbReference type="PROSITE" id="PS51257">
    <property type="entry name" value="PROKAR_LIPOPROTEIN"/>
    <property type="match status" value="1"/>
</dbReference>
<evidence type="ECO:0000313" key="1">
    <source>
        <dbReference type="EMBL" id="BDG08696.1"/>
    </source>
</evidence>
<proteinExistence type="predicted"/>
<dbReference type="Proteomes" id="UP001162734">
    <property type="component" value="Chromosome"/>
</dbReference>
<evidence type="ECO:0000313" key="2">
    <source>
        <dbReference type="Proteomes" id="UP001162734"/>
    </source>
</evidence>
<protein>
    <recommendedName>
        <fullName evidence="3">SnoaL-like domain-containing protein</fullName>
    </recommendedName>
</protein>
<dbReference type="Gene3D" id="3.10.450.50">
    <property type="match status" value="1"/>
</dbReference>
<organism evidence="1 2">
    <name type="scientific">Anaeromyxobacter paludicola</name>
    <dbReference type="NCBI Taxonomy" id="2918171"/>
    <lineage>
        <taxon>Bacteria</taxon>
        <taxon>Pseudomonadati</taxon>
        <taxon>Myxococcota</taxon>
        <taxon>Myxococcia</taxon>
        <taxon>Myxococcales</taxon>
        <taxon>Cystobacterineae</taxon>
        <taxon>Anaeromyxobacteraceae</taxon>
        <taxon>Anaeromyxobacter</taxon>
    </lineage>
</organism>
<dbReference type="SUPFAM" id="SSF54427">
    <property type="entry name" value="NTF2-like"/>
    <property type="match status" value="1"/>
</dbReference>
<keyword evidence="2" id="KW-1185">Reference proteome</keyword>
<reference evidence="2" key="1">
    <citation type="journal article" date="2022" name="Int. J. Syst. Evol. Microbiol.">
        <title>Anaeromyxobacter oryzae sp. nov., Anaeromyxobacter diazotrophicus sp. nov. and Anaeromyxobacter paludicola sp. nov., isolated from paddy soils.</title>
        <authorList>
            <person name="Itoh H."/>
            <person name="Xu Z."/>
            <person name="Mise K."/>
            <person name="Masuda Y."/>
            <person name="Ushijima N."/>
            <person name="Hayakawa C."/>
            <person name="Shiratori Y."/>
            <person name="Senoo K."/>
        </authorList>
    </citation>
    <scope>NUCLEOTIDE SEQUENCE [LARGE SCALE GENOMIC DNA]</scope>
    <source>
        <strain evidence="2">Red630</strain>
    </source>
</reference>
<accession>A0ABM7XA19</accession>
<gene>
    <name evidence="1" type="ORF">AMPC_18090</name>
</gene>
<evidence type="ECO:0008006" key="3">
    <source>
        <dbReference type="Google" id="ProtNLM"/>
    </source>
</evidence>
<dbReference type="RefSeq" id="WP_248345889.1">
    <property type="nucleotide sequence ID" value="NZ_AP025592.1"/>
</dbReference>
<dbReference type="EMBL" id="AP025592">
    <property type="protein sequence ID" value="BDG08696.1"/>
    <property type="molecule type" value="Genomic_DNA"/>
</dbReference>
<name>A0ABM7XA19_9BACT</name>
<dbReference type="InterPro" id="IPR032710">
    <property type="entry name" value="NTF2-like_dom_sf"/>
</dbReference>